<dbReference type="EMBL" id="JAIMJA010000033">
    <property type="protein sequence ID" value="MCE2597092.1"/>
    <property type="molecule type" value="Genomic_DNA"/>
</dbReference>
<dbReference type="RefSeq" id="WP_233054836.1">
    <property type="nucleotide sequence ID" value="NZ_JAIMJA010000033.1"/>
</dbReference>
<keyword evidence="2" id="KW-1185">Reference proteome</keyword>
<proteinExistence type="predicted"/>
<sequence length="224" mass="25284">MIDVRDVLIHPEKFDGDVVTVKGRLYSGGEKTSFIVPLYGDDRIDDRLEIHDYSLFSRLDKTCECQYGGDWLFASESELRGRIIAEDGRVFIDQISEIVYIVADGKYKYFIPSEEREKCLKDNLSSICTGRGIEIEGLFRLIGNKADVTSLQGDEKGVPILQDDIVDIVECNFLGANDEDNYIEQVKLIADVVNKGGVLSIIKIHEFYIDYGFVIINIIGKGRL</sequence>
<gene>
    <name evidence="1" type="ORF">K6Y31_20160</name>
</gene>
<reference evidence="1 2" key="1">
    <citation type="journal article" date="2022" name="Environ. Microbiol. Rep.">
        <title>Eco-phylogenetic analyses reveal divergent evolution of vitamin B12 metabolism in the marine bacterial family 'Psychromonadaceae'.</title>
        <authorList>
            <person name="Jin X."/>
            <person name="Yang Y."/>
            <person name="Cao H."/>
            <person name="Gao B."/>
            <person name="Zhao Z."/>
        </authorList>
    </citation>
    <scope>NUCLEOTIDE SEQUENCE [LARGE SCALE GENOMIC DNA]</scope>
    <source>
        <strain evidence="1 2">MKS20</strain>
    </source>
</reference>
<evidence type="ECO:0000313" key="1">
    <source>
        <dbReference type="EMBL" id="MCE2597092.1"/>
    </source>
</evidence>
<dbReference type="Proteomes" id="UP001201273">
    <property type="component" value="Unassembled WGS sequence"/>
</dbReference>
<accession>A0ABS8WFI5</accession>
<protein>
    <submittedName>
        <fullName evidence="1">Uncharacterized protein</fullName>
    </submittedName>
</protein>
<comment type="caution">
    <text evidence="1">The sequence shown here is derived from an EMBL/GenBank/DDBJ whole genome shotgun (WGS) entry which is preliminary data.</text>
</comment>
<name>A0ABS8WFI5_9GAMM</name>
<evidence type="ECO:0000313" key="2">
    <source>
        <dbReference type="Proteomes" id="UP001201273"/>
    </source>
</evidence>
<organism evidence="1 2">
    <name type="scientific">Motilimonas cestriensis</name>
    <dbReference type="NCBI Taxonomy" id="2742685"/>
    <lineage>
        <taxon>Bacteria</taxon>
        <taxon>Pseudomonadati</taxon>
        <taxon>Pseudomonadota</taxon>
        <taxon>Gammaproteobacteria</taxon>
        <taxon>Alteromonadales</taxon>
        <taxon>Alteromonadales genera incertae sedis</taxon>
        <taxon>Motilimonas</taxon>
    </lineage>
</organism>